<proteinExistence type="predicted"/>
<dbReference type="GO" id="GO:0003913">
    <property type="term" value="F:DNA photolyase activity"/>
    <property type="evidence" value="ECO:0007669"/>
    <property type="project" value="TreeGrafter"/>
</dbReference>
<dbReference type="GO" id="GO:1904047">
    <property type="term" value="F:S-adenosyl-L-methionine binding"/>
    <property type="evidence" value="ECO:0007669"/>
    <property type="project" value="TreeGrafter"/>
</dbReference>
<dbReference type="eggNOG" id="COG1533">
    <property type="taxonomic scope" value="Bacteria"/>
</dbReference>
<keyword evidence="2" id="KW-1185">Reference proteome</keyword>
<dbReference type="PANTHER" id="PTHR37822">
    <property type="entry name" value="SPORE PHOTOPRODUCT LYASE-RELATED"/>
    <property type="match status" value="1"/>
</dbReference>
<organism evidence="1 2">
    <name type="scientific">Desulfosudis oleivorans (strain DSM 6200 / JCM 39069 / Hxd3)</name>
    <name type="common">Desulfococcus oleovorans</name>
    <dbReference type="NCBI Taxonomy" id="96561"/>
    <lineage>
        <taxon>Bacteria</taxon>
        <taxon>Pseudomonadati</taxon>
        <taxon>Thermodesulfobacteriota</taxon>
        <taxon>Desulfobacteria</taxon>
        <taxon>Desulfobacterales</taxon>
        <taxon>Desulfosudaceae</taxon>
        <taxon>Desulfosudis</taxon>
    </lineage>
</organism>
<dbReference type="KEGG" id="dol:Dole_1936"/>
<dbReference type="AlphaFoldDB" id="A8ZT57"/>
<gene>
    <name evidence="1" type="ordered locus">Dole_1936</name>
</gene>
<dbReference type="STRING" id="96561.Dole_1936"/>
<dbReference type="Pfam" id="PF20903">
    <property type="entry name" value="SPL"/>
    <property type="match status" value="1"/>
</dbReference>
<reference evidence="1 2" key="1">
    <citation type="submission" date="2007-10" db="EMBL/GenBank/DDBJ databases">
        <title>Complete sequence of Desulfococcus oleovorans Hxd3.</title>
        <authorList>
            <consortium name="US DOE Joint Genome Institute"/>
            <person name="Copeland A."/>
            <person name="Lucas S."/>
            <person name="Lapidus A."/>
            <person name="Barry K."/>
            <person name="Glavina del Rio T."/>
            <person name="Dalin E."/>
            <person name="Tice H."/>
            <person name="Pitluck S."/>
            <person name="Kiss H."/>
            <person name="Brettin T."/>
            <person name="Bruce D."/>
            <person name="Detter J.C."/>
            <person name="Han C."/>
            <person name="Schmutz J."/>
            <person name="Larimer F."/>
            <person name="Land M."/>
            <person name="Hauser L."/>
            <person name="Kyrpides N."/>
            <person name="Kim E."/>
            <person name="Wawrik B."/>
            <person name="Richardson P."/>
        </authorList>
    </citation>
    <scope>NUCLEOTIDE SEQUENCE [LARGE SCALE GENOMIC DNA]</scope>
    <source>
        <strain evidence="2">DSM 6200 / JCM 39069 / Hxd3</strain>
    </source>
</reference>
<dbReference type="Proteomes" id="UP000008561">
    <property type="component" value="Chromosome"/>
</dbReference>
<dbReference type="SUPFAM" id="SSF102114">
    <property type="entry name" value="Radical SAM enzymes"/>
    <property type="match status" value="1"/>
</dbReference>
<dbReference type="InterPro" id="IPR058240">
    <property type="entry name" value="rSAM_sf"/>
</dbReference>
<dbReference type="GO" id="GO:0051539">
    <property type="term" value="F:4 iron, 4 sulfur cluster binding"/>
    <property type="evidence" value="ECO:0007669"/>
    <property type="project" value="TreeGrafter"/>
</dbReference>
<dbReference type="Gene3D" id="3.80.30.30">
    <property type="match status" value="1"/>
</dbReference>
<evidence type="ECO:0000313" key="2">
    <source>
        <dbReference type="Proteomes" id="UP000008561"/>
    </source>
</evidence>
<dbReference type="HOGENOM" id="CLU_030330_0_0_7"/>
<sequence>MQPISTLYIDRRALRYSETEKVRAALNLPATVIDDPGLVYQDLAGAEDSVARGKQVLLLTLNRGPFLRKCPGTRYYRCCGYKILHIGAFCTMDCSYCILQAYFHPPVLQYYVNQDKMGRELDRAFAGARRPLRIGTGEFTDSLIWNTCTDLNTRLVNVFAGQRKAVLELKTKTVNVEGLKPLAHNRKTIVAWSLNTERIMASDERETTTLSQRLATARACRELGYPVAFHFDPIVLYEGCEEEYLAVVDRMFEAVAPEHIVWISLGTFRFMPQLKPVIQERFPDSRIVYGEFITGMDRKMRYFKPLRIALCRKIAQRIRQHDPDVTVYFCMEDDEVWQRCMGFVPKQKGGLARMLDKSAVAHCDLDKKLLG</sequence>
<dbReference type="PANTHER" id="PTHR37822:SF2">
    <property type="entry name" value="SPORE PHOTOPRODUCT LYASE"/>
    <property type="match status" value="1"/>
</dbReference>
<name>A8ZT57_DESOH</name>
<dbReference type="Gene3D" id="3.40.50.12110">
    <property type="match status" value="1"/>
</dbReference>
<accession>A8ZT57</accession>
<protein>
    <submittedName>
        <fullName evidence="1">DNA repair photolyase-like protein</fullName>
    </submittedName>
</protein>
<dbReference type="OrthoDB" id="368646at2"/>
<dbReference type="EMBL" id="CP000859">
    <property type="protein sequence ID" value="ABW67740.1"/>
    <property type="molecule type" value="Genomic_DNA"/>
</dbReference>
<evidence type="ECO:0000313" key="1">
    <source>
        <dbReference type="EMBL" id="ABW67740.1"/>
    </source>
</evidence>
<dbReference type="RefSeq" id="WP_012175352.1">
    <property type="nucleotide sequence ID" value="NC_009943.1"/>
</dbReference>
<dbReference type="GO" id="GO:0042601">
    <property type="term" value="C:endospore-forming forespore"/>
    <property type="evidence" value="ECO:0007669"/>
    <property type="project" value="TreeGrafter"/>
</dbReference>
<keyword evidence="1" id="KW-0456">Lyase</keyword>
<dbReference type="InterPro" id="IPR049539">
    <property type="entry name" value="SPL"/>
</dbReference>